<reference evidence="1 2" key="1">
    <citation type="journal article" date="2016" name="Int. J. Syst. Evol. Microbiol.">
        <title>Descriptions of Anaerotaenia torta gen. nov., sp. nov. and Anaerocolumna cellulosilytica gen. nov., sp. nov. isolated from a methanogenic reactor of cattle waste.</title>
        <authorList>
            <person name="Uek A."/>
            <person name="Ohtaki Y."/>
            <person name="Kaku N."/>
            <person name="Ueki K."/>
        </authorList>
    </citation>
    <scope>NUCLEOTIDE SEQUENCE [LARGE SCALE GENOMIC DNA]</scope>
    <source>
        <strain evidence="1 2">SN021</strain>
    </source>
</reference>
<gene>
    <name evidence="1" type="ORF">acsn021_25670</name>
</gene>
<name>A0A6S6R7K9_9FIRM</name>
<evidence type="ECO:0000313" key="1">
    <source>
        <dbReference type="EMBL" id="BCJ94998.1"/>
    </source>
</evidence>
<proteinExistence type="predicted"/>
<organism evidence="1 2">
    <name type="scientific">Anaerocolumna cellulosilytica</name>
    <dbReference type="NCBI Taxonomy" id="433286"/>
    <lineage>
        <taxon>Bacteria</taxon>
        <taxon>Bacillati</taxon>
        <taxon>Bacillota</taxon>
        <taxon>Clostridia</taxon>
        <taxon>Lachnospirales</taxon>
        <taxon>Lachnospiraceae</taxon>
        <taxon>Anaerocolumna</taxon>
    </lineage>
</organism>
<protein>
    <submittedName>
        <fullName evidence="1">Uncharacterized protein</fullName>
    </submittedName>
</protein>
<keyword evidence="2" id="KW-1185">Reference proteome</keyword>
<evidence type="ECO:0000313" key="2">
    <source>
        <dbReference type="Proteomes" id="UP000515561"/>
    </source>
</evidence>
<dbReference type="KEGG" id="acel:acsn021_25670"/>
<dbReference type="RefSeq" id="WP_184088569.1">
    <property type="nucleotide sequence ID" value="NZ_AP023367.1"/>
</dbReference>
<accession>A0A6S6R7K9</accession>
<dbReference type="AlphaFoldDB" id="A0A6S6R7K9"/>
<sequence length="146" mass="16456">MEQKRAYSQESLSQAEYQMPSRAEYIRVARESCTRNLGLNHGSKSHSAKEKDKYLHPLSAGQDVNSSKIVTGSVPLINIKVLLIRIVCAAFLFLAVFLIDTFEVSYKSFSSKYIKELVTMNRGVEEAQDFIVAIFENLTNAEKEGE</sequence>
<dbReference type="EMBL" id="AP023367">
    <property type="protein sequence ID" value="BCJ94998.1"/>
    <property type="molecule type" value="Genomic_DNA"/>
</dbReference>
<dbReference type="Proteomes" id="UP000515561">
    <property type="component" value="Chromosome"/>
</dbReference>